<dbReference type="PANTHER" id="PTHR21715:SF0">
    <property type="entry name" value="RH04127P"/>
    <property type="match status" value="1"/>
</dbReference>
<sequence>MARLAGVSVIGLGVNRKVFAKLREHYGVHIVSAQDARRALDRFHAFDRSAAAPSRVGAHFDLSWRQVRAVKYELGQHRANCSARGTGHIRVWGPTKRASMAAGVFAQSSDLPASRGSRAWNPGELPADLPLGDLIVSAGAHLRRCSYQKAERIKARRTRTRANDGGRALIRWVNAADKSSAIYLREPRTGPLPRRRARGRQNVSERASATMTMPLSVATAMPLGGAATMPPLNAPTVPPGGTSAMPLGGATTRPPSSATAMPLGGASTMPAGGAPGQTAEFMEIMSFAQSFGIDTSREQDLLWFAEEALRAQLPPGWSEHVDQRGRTYFHFAGRNESVWRHPMEKLFRDVIGYWRHVKARGGFWDVEDELVRLEESVRQEMSNWVELSDWQGERFFFNKSSQESRLDNPRDLTHHDLYTRTVMVAKMRPATRALFNGTVGQ</sequence>
<dbReference type="InterPro" id="IPR001202">
    <property type="entry name" value="WW_dom"/>
</dbReference>
<evidence type="ECO:0000256" key="1">
    <source>
        <dbReference type="SAM" id="MobiDB-lite"/>
    </source>
</evidence>
<dbReference type="Gene3D" id="3.30.1470.10">
    <property type="entry name" value="Photosystem I PsaD, reaction center subunit II"/>
    <property type="match status" value="1"/>
</dbReference>
<protein>
    <recommendedName>
        <fullName evidence="2">WW domain-containing protein</fullName>
    </recommendedName>
</protein>
<reference evidence="3" key="1">
    <citation type="submission" date="2023-10" db="EMBL/GenBank/DDBJ databases">
        <authorList>
            <person name="Chen Y."/>
            <person name="Shah S."/>
            <person name="Dougan E. K."/>
            <person name="Thang M."/>
            <person name="Chan C."/>
        </authorList>
    </citation>
    <scope>NUCLEOTIDE SEQUENCE [LARGE SCALE GENOMIC DNA]</scope>
</reference>
<feature type="domain" description="WW" evidence="2">
    <location>
        <begin position="311"/>
        <end position="344"/>
    </location>
</feature>
<dbReference type="Proteomes" id="UP001189429">
    <property type="component" value="Unassembled WGS sequence"/>
</dbReference>
<accession>A0ABN9PM77</accession>
<keyword evidence="4" id="KW-1185">Reference proteome</keyword>
<dbReference type="CDD" id="cd00201">
    <property type="entry name" value="WW"/>
    <property type="match status" value="1"/>
</dbReference>
<dbReference type="PANTHER" id="PTHR21715">
    <property type="entry name" value="RH04127P"/>
    <property type="match status" value="1"/>
</dbReference>
<feature type="region of interest" description="Disordered" evidence="1">
    <location>
        <begin position="236"/>
        <end position="275"/>
    </location>
</feature>
<dbReference type="PROSITE" id="PS50020">
    <property type="entry name" value="WW_DOMAIN_2"/>
    <property type="match status" value="1"/>
</dbReference>
<dbReference type="SMART" id="SM00456">
    <property type="entry name" value="WW"/>
    <property type="match status" value="2"/>
</dbReference>
<evidence type="ECO:0000313" key="3">
    <source>
        <dbReference type="EMBL" id="CAK0791415.1"/>
    </source>
</evidence>
<proteinExistence type="predicted"/>
<dbReference type="SUPFAM" id="SSF51045">
    <property type="entry name" value="WW domain"/>
    <property type="match status" value="1"/>
</dbReference>
<dbReference type="InterPro" id="IPR036020">
    <property type="entry name" value="WW_dom_sf"/>
</dbReference>
<evidence type="ECO:0000259" key="2">
    <source>
        <dbReference type="PROSITE" id="PS50020"/>
    </source>
</evidence>
<name>A0ABN9PM77_9DINO</name>
<dbReference type="EMBL" id="CAUYUJ010000575">
    <property type="protein sequence ID" value="CAK0791415.1"/>
    <property type="molecule type" value="Genomic_DNA"/>
</dbReference>
<organism evidence="3 4">
    <name type="scientific">Prorocentrum cordatum</name>
    <dbReference type="NCBI Taxonomy" id="2364126"/>
    <lineage>
        <taxon>Eukaryota</taxon>
        <taxon>Sar</taxon>
        <taxon>Alveolata</taxon>
        <taxon>Dinophyceae</taxon>
        <taxon>Prorocentrales</taxon>
        <taxon>Prorocentraceae</taxon>
        <taxon>Prorocentrum</taxon>
    </lineage>
</organism>
<feature type="region of interest" description="Disordered" evidence="1">
    <location>
        <begin position="188"/>
        <end position="208"/>
    </location>
</feature>
<comment type="caution">
    <text evidence="3">The sequence shown here is derived from an EMBL/GenBank/DDBJ whole genome shotgun (WGS) entry which is preliminary data.</text>
</comment>
<evidence type="ECO:0000313" key="4">
    <source>
        <dbReference type="Proteomes" id="UP001189429"/>
    </source>
</evidence>
<feature type="non-terminal residue" evidence="3">
    <location>
        <position position="441"/>
    </location>
</feature>
<dbReference type="InterPro" id="IPR053233">
    <property type="entry name" value="ABRA-related"/>
</dbReference>
<gene>
    <name evidence="3" type="ORF">PCOR1329_LOCUS2309</name>
</gene>